<proteinExistence type="predicted"/>
<keyword evidence="1" id="KW-0472">Membrane</keyword>
<sequence>MISGHKGCTKVHPLCVLVCMRDQKDNQRFEDMPSVRLPRSLFSRIIKRLGLEKELILAKRYLGFFVVLLMIFLFLSIFAFIGIKHVLSESNLEFFISLIFSDPGVVIKYWDSFAFAAFESMPGITATALLLSVAFLALFIRLAALAFEKLFTVIKLINKQKHGHK</sequence>
<keyword evidence="1" id="KW-0812">Transmembrane</keyword>
<evidence type="ECO:0000313" key="2">
    <source>
        <dbReference type="EMBL" id="KKR41035.1"/>
    </source>
</evidence>
<evidence type="ECO:0000256" key="1">
    <source>
        <dbReference type="SAM" id="Phobius"/>
    </source>
</evidence>
<dbReference type="Proteomes" id="UP000034072">
    <property type="component" value="Unassembled WGS sequence"/>
</dbReference>
<dbReference type="EMBL" id="LBXZ01000002">
    <property type="protein sequence ID" value="KKR41035.1"/>
    <property type="molecule type" value="Genomic_DNA"/>
</dbReference>
<protein>
    <submittedName>
        <fullName evidence="2">Uncharacterized protein</fullName>
    </submittedName>
</protein>
<feature type="transmembrane region" description="Helical" evidence="1">
    <location>
        <begin position="61"/>
        <end position="83"/>
    </location>
</feature>
<comment type="caution">
    <text evidence="2">The sequence shown here is derived from an EMBL/GenBank/DDBJ whole genome shotgun (WGS) entry which is preliminary data.</text>
</comment>
<gene>
    <name evidence="2" type="ORF">UT75_C0002G0072</name>
</gene>
<dbReference type="AlphaFoldDB" id="A0A0G0T1Q3"/>
<accession>A0A0G0T1Q3</accession>
<feature type="transmembrane region" description="Helical" evidence="1">
    <location>
        <begin position="124"/>
        <end position="147"/>
    </location>
</feature>
<reference evidence="2 3" key="1">
    <citation type="journal article" date="2015" name="Nature">
        <title>rRNA introns, odd ribosomes, and small enigmatic genomes across a large radiation of phyla.</title>
        <authorList>
            <person name="Brown C.T."/>
            <person name="Hug L.A."/>
            <person name="Thomas B.C."/>
            <person name="Sharon I."/>
            <person name="Castelle C.J."/>
            <person name="Singh A."/>
            <person name="Wilkins M.J."/>
            <person name="Williams K.H."/>
            <person name="Banfield J.F."/>
        </authorList>
    </citation>
    <scope>NUCLEOTIDE SEQUENCE [LARGE SCALE GENOMIC DNA]</scope>
</reference>
<organism evidence="2 3">
    <name type="scientific">Candidatus Yanofskybacteria bacterium GW2011_GWE2_40_11</name>
    <dbReference type="NCBI Taxonomy" id="1619033"/>
    <lineage>
        <taxon>Bacteria</taxon>
        <taxon>Candidatus Yanofskyibacteriota</taxon>
    </lineage>
</organism>
<name>A0A0G0T1Q3_9BACT</name>
<keyword evidence="1" id="KW-1133">Transmembrane helix</keyword>
<evidence type="ECO:0000313" key="3">
    <source>
        <dbReference type="Proteomes" id="UP000034072"/>
    </source>
</evidence>